<gene>
    <name evidence="2" type="ORF">CBR_g31747</name>
</gene>
<feature type="chain" id="PRO_5017288426" evidence="1">
    <location>
        <begin position="24"/>
        <end position="304"/>
    </location>
</feature>
<evidence type="ECO:0000313" key="3">
    <source>
        <dbReference type="Proteomes" id="UP000265515"/>
    </source>
</evidence>
<proteinExistence type="predicted"/>
<evidence type="ECO:0000256" key="1">
    <source>
        <dbReference type="SAM" id="SignalP"/>
    </source>
</evidence>
<dbReference type="AlphaFoldDB" id="A0A388JY52"/>
<keyword evidence="1" id="KW-0732">Signal</keyword>
<protein>
    <submittedName>
        <fullName evidence="2">Uncharacterized protein</fullName>
    </submittedName>
</protein>
<dbReference type="Proteomes" id="UP000265515">
    <property type="component" value="Unassembled WGS sequence"/>
</dbReference>
<feature type="signal peptide" evidence="1">
    <location>
        <begin position="1"/>
        <end position="23"/>
    </location>
</feature>
<reference evidence="2 3" key="1">
    <citation type="journal article" date="2018" name="Cell">
        <title>The Chara Genome: Secondary Complexity and Implications for Plant Terrestrialization.</title>
        <authorList>
            <person name="Nishiyama T."/>
            <person name="Sakayama H."/>
            <person name="Vries J.D."/>
            <person name="Buschmann H."/>
            <person name="Saint-Marcoux D."/>
            <person name="Ullrich K.K."/>
            <person name="Haas F.B."/>
            <person name="Vanderstraeten L."/>
            <person name="Becker D."/>
            <person name="Lang D."/>
            <person name="Vosolsobe S."/>
            <person name="Rombauts S."/>
            <person name="Wilhelmsson P.K.I."/>
            <person name="Janitza P."/>
            <person name="Kern R."/>
            <person name="Heyl A."/>
            <person name="Rumpler F."/>
            <person name="Villalobos L.I.A.C."/>
            <person name="Clay J.M."/>
            <person name="Skokan R."/>
            <person name="Toyoda A."/>
            <person name="Suzuki Y."/>
            <person name="Kagoshima H."/>
            <person name="Schijlen E."/>
            <person name="Tajeshwar N."/>
            <person name="Catarino B."/>
            <person name="Hetherington A.J."/>
            <person name="Saltykova A."/>
            <person name="Bonnot C."/>
            <person name="Breuninger H."/>
            <person name="Symeonidi A."/>
            <person name="Radhakrishnan G.V."/>
            <person name="Van Nieuwerburgh F."/>
            <person name="Deforce D."/>
            <person name="Chang C."/>
            <person name="Karol K.G."/>
            <person name="Hedrich R."/>
            <person name="Ulvskov P."/>
            <person name="Glockner G."/>
            <person name="Delwiche C.F."/>
            <person name="Petrasek J."/>
            <person name="Van de Peer Y."/>
            <person name="Friml J."/>
            <person name="Beilby M."/>
            <person name="Dolan L."/>
            <person name="Kohara Y."/>
            <person name="Sugano S."/>
            <person name="Fujiyama A."/>
            <person name="Delaux P.-M."/>
            <person name="Quint M."/>
            <person name="TheiBen G."/>
            <person name="Hagemann M."/>
            <person name="Harholt J."/>
            <person name="Dunand C."/>
            <person name="Zachgo S."/>
            <person name="Langdale J."/>
            <person name="Maumus F."/>
            <person name="Straeten D.V.D."/>
            <person name="Gould S.B."/>
            <person name="Rensing S.A."/>
        </authorList>
    </citation>
    <scope>NUCLEOTIDE SEQUENCE [LARGE SCALE GENOMIC DNA]</scope>
    <source>
        <strain evidence="2 3">S276</strain>
    </source>
</reference>
<sequence length="304" mass="32514">MARFSSLVIATWLVLIAYVSVSADLAVGAPGNSLLDPSSFSYDVGAAGESLLDAIPTEDEEKNVERSGHRVTASEWASLLVTRWSAIPSVGGRDSLLPKRLLNALLWKAIDQVWENLQENETTTFLVRYHLELGDEALRVIKNVTGTGHGGSGGGCGGGATSGQFPMLTELSGCCVGYGHWFLTTTKCNARKMKLRSDIFPAVEGLPPQVKVDPAFLGKMLDAITNGQKPEDIVPEPVTLQVTIAEGVAPTPNLYNGLAYSIHKQLPVSSLAPFPPEIESRPSAFLHNSLNFLHASSLGFPTCV</sequence>
<name>A0A388JY52_CHABU</name>
<comment type="caution">
    <text evidence="2">The sequence shown here is derived from an EMBL/GenBank/DDBJ whole genome shotgun (WGS) entry which is preliminary data.</text>
</comment>
<dbReference type="Gramene" id="GBG62730">
    <property type="protein sequence ID" value="GBG62730"/>
    <property type="gene ID" value="CBR_g31747"/>
</dbReference>
<accession>A0A388JY52</accession>
<dbReference type="EMBL" id="BFEA01000031">
    <property type="protein sequence ID" value="GBG62730.1"/>
    <property type="molecule type" value="Genomic_DNA"/>
</dbReference>
<organism evidence="2 3">
    <name type="scientific">Chara braunii</name>
    <name type="common">Braun's stonewort</name>
    <dbReference type="NCBI Taxonomy" id="69332"/>
    <lineage>
        <taxon>Eukaryota</taxon>
        <taxon>Viridiplantae</taxon>
        <taxon>Streptophyta</taxon>
        <taxon>Charophyceae</taxon>
        <taxon>Charales</taxon>
        <taxon>Characeae</taxon>
        <taxon>Chara</taxon>
    </lineage>
</organism>
<evidence type="ECO:0000313" key="2">
    <source>
        <dbReference type="EMBL" id="GBG62730.1"/>
    </source>
</evidence>
<keyword evidence="3" id="KW-1185">Reference proteome</keyword>